<protein>
    <submittedName>
        <fullName evidence="2">Uncharacterized protein</fullName>
    </submittedName>
</protein>
<accession>A0AAV4VW47</accession>
<evidence type="ECO:0000256" key="1">
    <source>
        <dbReference type="SAM" id="MobiDB-lite"/>
    </source>
</evidence>
<dbReference type="EMBL" id="BPLR01015179">
    <property type="protein sequence ID" value="GIY74184.1"/>
    <property type="molecule type" value="Genomic_DNA"/>
</dbReference>
<evidence type="ECO:0000313" key="3">
    <source>
        <dbReference type="Proteomes" id="UP001054945"/>
    </source>
</evidence>
<keyword evidence="3" id="KW-1185">Reference proteome</keyword>
<dbReference type="Proteomes" id="UP001054945">
    <property type="component" value="Unassembled WGS sequence"/>
</dbReference>
<organism evidence="2 3">
    <name type="scientific">Caerostris extrusa</name>
    <name type="common">Bark spider</name>
    <name type="synonym">Caerostris bankana</name>
    <dbReference type="NCBI Taxonomy" id="172846"/>
    <lineage>
        <taxon>Eukaryota</taxon>
        <taxon>Metazoa</taxon>
        <taxon>Ecdysozoa</taxon>
        <taxon>Arthropoda</taxon>
        <taxon>Chelicerata</taxon>
        <taxon>Arachnida</taxon>
        <taxon>Araneae</taxon>
        <taxon>Araneomorphae</taxon>
        <taxon>Entelegynae</taxon>
        <taxon>Araneoidea</taxon>
        <taxon>Araneidae</taxon>
        <taxon>Caerostris</taxon>
    </lineage>
</organism>
<feature type="compositionally biased region" description="Basic and acidic residues" evidence="1">
    <location>
        <begin position="1"/>
        <end position="41"/>
    </location>
</feature>
<evidence type="ECO:0000313" key="2">
    <source>
        <dbReference type="EMBL" id="GIY74184.1"/>
    </source>
</evidence>
<name>A0AAV4VW47_CAEEX</name>
<reference evidence="2 3" key="1">
    <citation type="submission" date="2021-06" db="EMBL/GenBank/DDBJ databases">
        <title>Caerostris extrusa draft genome.</title>
        <authorList>
            <person name="Kono N."/>
            <person name="Arakawa K."/>
        </authorList>
    </citation>
    <scope>NUCLEOTIDE SEQUENCE [LARGE SCALE GENOMIC DNA]</scope>
</reference>
<feature type="region of interest" description="Disordered" evidence="1">
    <location>
        <begin position="1"/>
        <end position="63"/>
    </location>
</feature>
<dbReference type="AlphaFoldDB" id="A0AAV4VW47"/>
<sequence length="175" mass="20378">MPSKEEKRNSNDISRRIRHKEGREKRIISGREITEAAEKKDREKKRKGRRKEKEKKRIPKEGLIILRKNGHSLPNLAEDIEMKGVRPMKMSLPGGRKGGQAQIALIRKRDHAGCEEKKERRKRKRKEKETEPKEGLIILPKEWLFLSNLAEDIEINGVRPVKEGEKCTSVFSVIK</sequence>
<feature type="compositionally biased region" description="Basic residues" evidence="1">
    <location>
        <begin position="42"/>
        <end position="58"/>
    </location>
</feature>
<comment type="caution">
    <text evidence="2">The sequence shown here is derived from an EMBL/GenBank/DDBJ whole genome shotgun (WGS) entry which is preliminary data.</text>
</comment>
<feature type="region of interest" description="Disordered" evidence="1">
    <location>
        <begin position="109"/>
        <end position="132"/>
    </location>
</feature>
<gene>
    <name evidence="2" type="ORF">CEXT_699011</name>
</gene>
<proteinExistence type="predicted"/>